<proteinExistence type="predicted"/>
<protein>
    <submittedName>
        <fullName evidence="1">Unannotated protein</fullName>
    </submittedName>
</protein>
<dbReference type="EMBL" id="CAFBLP010000095">
    <property type="protein sequence ID" value="CAB4889226.1"/>
    <property type="molecule type" value="Genomic_DNA"/>
</dbReference>
<accession>A0A6J7F123</accession>
<dbReference type="SUPFAM" id="SSF54593">
    <property type="entry name" value="Glyoxalase/Bleomycin resistance protein/Dihydroxybiphenyl dioxygenase"/>
    <property type="match status" value="1"/>
</dbReference>
<reference evidence="1" key="1">
    <citation type="submission" date="2020-05" db="EMBL/GenBank/DDBJ databases">
        <authorList>
            <person name="Chiriac C."/>
            <person name="Salcher M."/>
            <person name="Ghai R."/>
            <person name="Kavagutti S V."/>
        </authorList>
    </citation>
    <scope>NUCLEOTIDE SEQUENCE</scope>
</reference>
<gene>
    <name evidence="1" type="ORF">UFOPK3376_02672</name>
</gene>
<sequence>MTTVAAFVVAADADAWRRAGFAVDGDGLMRLGGIQLRLIGAAPQAIGIETWELADAPDPGVALIDGLRTTHGDPPDDTRLPAVHPNGTIGIDHVVIYTPDLETTCAAITAATGAPLKRIREVGALRQGFHRLGELIVEVVTYPEIAVHQATFWGLALNVGDIDAMFASLGAEVMSPPKDAVQPGRRISSFRDTAGLGVPVAVMTTHGR</sequence>
<evidence type="ECO:0000313" key="1">
    <source>
        <dbReference type="EMBL" id="CAB4889226.1"/>
    </source>
</evidence>
<organism evidence="1">
    <name type="scientific">freshwater metagenome</name>
    <dbReference type="NCBI Taxonomy" id="449393"/>
    <lineage>
        <taxon>unclassified sequences</taxon>
        <taxon>metagenomes</taxon>
        <taxon>ecological metagenomes</taxon>
    </lineage>
</organism>
<dbReference type="InterPro" id="IPR029068">
    <property type="entry name" value="Glyas_Bleomycin-R_OHBP_Dase"/>
</dbReference>
<dbReference type="Gene3D" id="3.10.180.10">
    <property type="entry name" value="2,3-Dihydroxybiphenyl 1,2-Dioxygenase, domain 1"/>
    <property type="match status" value="1"/>
</dbReference>
<name>A0A6J7F123_9ZZZZ</name>
<dbReference type="AlphaFoldDB" id="A0A6J7F123"/>